<dbReference type="InterPro" id="IPR033880">
    <property type="entry name" value="SPFH_YdjI"/>
</dbReference>
<dbReference type="AlphaFoldDB" id="A0A948TDE4"/>
<dbReference type="PANTHER" id="PTHR37826:SF2">
    <property type="entry name" value="ZINC-RIBBON DOMAIN-CONTAINING PROTEIN"/>
    <property type="match status" value="1"/>
</dbReference>
<dbReference type="InterPro" id="IPR025640">
    <property type="entry name" value="GYF_2"/>
</dbReference>
<evidence type="ECO:0000313" key="4">
    <source>
        <dbReference type="Proteomes" id="UP000783796"/>
    </source>
</evidence>
<gene>
    <name evidence="3" type="ORF">H9777_11840</name>
</gene>
<dbReference type="Pfam" id="PF14237">
    <property type="entry name" value="GYF_2"/>
    <property type="match status" value="1"/>
</dbReference>
<feature type="domain" description="SPFH" evidence="1">
    <location>
        <begin position="38"/>
        <end position="237"/>
    </location>
</feature>
<evidence type="ECO:0000259" key="2">
    <source>
        <dbReference type="Pfam" id="PF14237"/>
    </source>
</evidence>
<comment type="caution">
    <text evidence="3">The sequence shown here is derived from an EMBL/GenBank/DDBJ whole genome shotgun (WGS) entry which is preliminary data.</text>
</comment>
<evidence type="ECO:0000313" key="3">
    <source>
        <dbReference type="EMBL" id="MBU3838976.1"/>
    </source>
</evidence>
<organism evidence="3 4">
    <name type="scientific">Candidatus Phocaeicola faecigallinarum</name>
    <dbReference type="NCBI Taxonomy" id="2838732"/>
    <lineage>
        <taxon>Bacteria</taxon>
        <taxon>Pseudomonadati</taxon>
        <taxon>Bacteroidota</taxon>
        <taxon>Bacteroidia</taxon>
        <taxon>Bacteroidales</taxon>
        <taxon>Bacteroidaceae</taxon>
        <taxon>Phocaeicola</taxon>
    </lineage>
</organism>
<dbReference type="Proteomes" id="UP000783796">
    <property type="component" value="Unassembled WGS sequence"/>
</dbReference>
<dbReference type="PANTHER" id="PTHR37826">
    <property type="entry name" value="FLOTILLIN BAND_7_5 DOMAIN PROTEIN"/>
    <property type="match status" value="1"/>
</dbReference>
<name>A0A948TDE4_9BACT</name>
<sequence length="448" mass="49608">MGLFGFGNKKEGGLMDVIRCDEADYLVWKWSPTGEKSRKENAIRYGSSLRVKAGEVAVLVYKQEDKMMDFIEGPFDQTIKTANLPILTSIVGMAYGGDSPFQAEIYFINLAGSIRSQFFLDWFKIADPNLPHLSIPVQVKGSITFCISDYKRFVNHYRMRSFDIEDLALQIRDMAIRYVKTAVTGAPHDLKIPVNQIERGIDLISTFIESRVKPALENDFSVSMKRFDLSEIKLDENSDSYQELMAIGASQAATIQKQYEVNMQNMEDMQAIGAENMEETLRIQREEAQRRQKLATETSYLGAHQLNIQGDVARTAAESLGMMNANMGFGEGGGMNPAGMMTGMMMGGAIGGNMANMMGNMMNGMNQQTPPPPPTGAIVQYFIAINGQQSGPYNMAQLQQLVQTGQLTPNTYAWKQGMPGWELAARIPELMSLFGAVPPPMPPVPPAL</sequence>
<dbReference type="EMBL" id="JAHLFW010000096">
    <property type="protein sequence ID" value="MBU3838976.1"/>
    <property type="molecule type" value="Genomic_DNA"/>
</dbReference>
<feature type="domain" description="GYF" evidence="2">
    <location>
        <begin position="381"/>
        <end position="430"/>
    </location>
</feature>
<protein>
    <submittedName>
        <fullName evidence="3">SPFH domain-containing protein</fullName>
    </submittedName>
</protein>
<evidence type="ECO:0000259" key="1">
    <source>
        <dbReference type="Pfam" id="PF13421"/>
    </source>
</evidence>
<reference evidence="3" key="1">
    <citation type="journal article" date="2021" name="PeerJ">
        <title>Extensive microbial diversity within the chicken gut microbiome revealed by metagenomics and culture.</title>
        <authorList>
            <person name="Gilroy R."/>
            <person name="Ravi A."/>
            <person name="Getino M."/>
            <person name="Pursley I."/>
            <person name="Horton D.L."/>
            <person name="Alikhan N.F."/>
            <person name="Baker D."/>
            <person name="Gharbi K."/>
            <person name="Hall N."/>
            <person name="Watson M."/>
            <person name="Adriaenssens E.M."/>
            <person name="Foster-Nyarko E."/>
            <person name="Jarju S."/>
            <person name="Secka A."/>
            <person name="Antonio M."/>
            <person name="Oren A."/>
            <person name="Chaudhuri R.R."/>
            <person name="La Ragione R."/>
            <person name="Hildebrand F."/>
            <person name="Pallen M.J."/>
        </authorList>
    </citation>
    <scope>NUCLEOTIDE SEQUENCE</scope>
    <source>
        <strain evidence="3">G4-2901</strain>
    </source>
</reference>
<proteinExistence type="predicted"/>
<accession>A0A948TDE4</accession>
<dbReference type="Pfam" id="PF13421">
    <property type="entry name" value="Band_7_1"/>
    <property type="match status" value="1"/>
</dbReference>
<reference evidence="3" key="2">
    <citation type="submission" date="2021-04" db="EMBL/GenBank/DDBJ databases">
        <authorList>
            <person name="Gilroy R."/>
        </authorList>
    </citation>
    <scope>NUCLEOTIDE SEQUENCE</scope>
    <source>
        <strain evidence="3">G4-2901</strain>
    </source>
</reference>